<accession>W0DJK3</accession>
<dbReference type="EMBL" id="CP007029">
    <property type="protein sequence ID" value="AHE97070.1"/>
    <property type="molecule type" value="Genomic_DNA"/>
</dbReference>
<name>W0DJK3_9GAMM</name>
<dbReference type="Proteomes" id="UP000005289">
    <property type="component" value="Chromosome"/>
</dbReference>
<dbReference type="OrthoDB" id="9781845at2"/>
<sequence length="164" mass="18575">MLQDMNPEDIQGPYQEVTLQLYGVGPRRVLWVDEEVPFPDGRLIVSRTDLKGVITHCNASFVAMSGYSREELIGAEHSILRHPDMPAIAFKGLWDDVEAGKSWHGYVKNLRKDGKFYWVHAAVVPNIRGGKVVGYTSVRRKPSRHKVDEASELYKKLLAEEKGQ</sequence>
<reference evidence="2 3" key="1">
    <citation type="submission" date="2013-12" db="EMBL/GenBank/DDBJ databases">
        <authorList>
            <consortium name="DOE Joint Genome Institute"/>
            <person name="Muyzer G."/>
            <person name="Huntemann M."/>
            <person name="Han J."/>
            <person name="Chen A."/>
            <person name="Kyrpides N."/>
            <person name="Mavromatis K."/>
            <person name="Markowitz V."/>
            <person name="Palaniappan K."/>
            <person name="Ivanova N."/>
            <person name="Schaumberg A."/>
            <person name="Pati A."/>
            <person name="Liolios K."/>
            <person name="Nordberg H.P."/>
            <person name="Cantor M.N."/>
            <person name="Hua S.X."/>
            <person name="Woyke T."/>
        </authorList>
    </citation>
    <scope>NUCLEOTIDE SEQUENCE [LARGE SCALE GENOMIC DNA]</scope>
    <source>
        <strain evidence="2 3">ARh 1</strain>
    </source>
</reference>
<dbReference type="CDD" id="cd00130">
    <property type="entry name" value="PAS"/>
    <property type="match status" value="1"/>
</dbReference>
<gene>
    <name evidence="2" type="ORF">THITH_00895</name>
</gene>
<dbReference type="InterPro" id="IPR035965">
    <property type="entry name" value="PAS-like_dom_sf"/>
</dbReference>
<keyword evidence="3" id="KW-1185">Reference proteome</keyword>
<dbReference type="AlphaFoldDB" id="W0DJK3"/>
<evidence type="ECO:0000313" key="3">
    <source>
        <dbReference type="Proteomes" id="UP000005289"/>
    </source>
</evidence>
<protein>
    <submittedName>
        <fullName evidence="2">Diguanylate cyclase</fullName>
    </submittedName>
</protein>
<dbReference type="STRING" id="713585.THITH_00895"/>
<dbReference type="KEGG" id="tti:THITH_00895"/>
<proteinExistence type="predicted"/>
<organism evidence="2 3">
    <name type="scientific">Thioalkalivibrio paradoxus ARh 1</name>
    <dbReference type="NCBI Taxonomy" id="713585"/>
    <lineage>
        <taxon>Bacteria</taxon>
        <taxon>Pseudomonadati</taxon>
        <taxon>Pseudomonadota</taxon>
        <taxon>Gammaproteobacteria</taxon>
        <taxon>Chromatiales</taxon>
        <taxon>Ectothiorhodospiraceae</taxon>
        <taxon>Thioalkalivibrio</taxon>
    </lineage>
</organism>
<dbReference type="Gene3D" id="3.30.450.20">
    <property type="entry name" value="PAS domain"/>
    <property type="match status" value="1"/>
</dbReference>
<feature type="domain" description="PAS" evidence="1">
    <location>
        <begin position="49"/>
        <end position="84"/>
    </location>
</feature>
<evidence type="ECO:0000313" key="2">
    <source>
        <dbReference type="EMBL" id="AHE97070.1"/>
    </source>
</evidence>
<dbReference type="NCBIfam" id="TIGR00229">
    <property type="entry name" value="sensory_box"/>
    <property type="match status" value="1"/>
</dbReference>
<dbReference type="HOGENOM" id="CLU_097884_2_0_6"/>
<dbReference type="Pfam" id="PF08447">
    <property type="entry name" value="PAS_3"/>
    <property type="match status" value="1"/>
</dbReference>
<dbReference type="SUPFAM" id="SSF55785">
    <property type="entry name" value="PYP-like sensor domain (PAS domain)"/>
    <property type="match status" value="1"/>
</dbReference>
<dbReference type="InterPro" id="IPR000014">
    <property type="entry name" value="PAS"/>
</dbReference>
<dbReference type="PROSITE" id="PS50112">
    <property type="entry name" value="PAS"/>
    <property type="match status" value="1"/>
</dbReference>
<evidence type="ECO:0000259" key="1">
    <source>
        <dbReference type="PROSITE" id="PS50112"/>
    </source>
</evidence>
<dbReference type="InterPro" id="IPR013655">
    <property type="entry name" value="PAS_fold_3"/>
</dbReference>